<feature type="domain" description="Peptidase S55" evidence="1">
    <location>
        <begin position="1"/>
        <end position="145"/>
    </location>
</feature>
<dbReference type="Pfam" id="PF05580">
    <property type="entry name" value="Peptidase_S55"/>
    <property type="match status" value="1"/>
</dbReference>
<name>A0A7C0VBI3_UNCW3</name>
<dbReference type="Proteomes" id="UP000885847">
    <property type="component" value="Unassembled WGS sequence"/>
</dbReference>
<protein>
    <recommendedName>
        <fullName evidence="1">Peptidase S55 domain-containing protein</fullName>
    </recommendedName>
</protein>
<gene>
    <name evidence="2" type="ORF">ENF18_01315</name>
</gene>
<accession>A0A7C0VBI3</accession>
<proteinExistence type="predicted"/>
<comment type="caution">
    <text evidence="2">The sequence shown here is derived from an EMBL/GenBank/DDBJ whole genome shotgun (WGS) entry which is preliminary data.</text>
</comment>
<dbReference type="PROSITE" id="PS51494">
    <property type="entry name" value="SPOIVB"/>
    <property type="match status" value="1"/>
</dbReference>
<dbReference type="AlphaFoldDB" id="A0A7C0VBI3"/>
<reference evidence="2" key="1">
    <citation type="journal article" date="2020" name="mSystems">
        <title>Genome- and Community-Level Interaction Insights into Carbon Utilization and Element Cycling Functions of Hydrothermarchaeota in Hydrothermal Sediment.</title>
        <authorList>
            <person name="Zhou Z."/>
            <person name="Liu Y."/>
            <person name="Xu W."/>
            <person name="Pan J."/>
            <person name="Luo Z.H."/>
            <person name="Li M."/>
        </authorList>
    </citation>
    <scope>NUCLEOTIDE SEQUENCE [LARGE SCALE GENOMIC DNA]</scope>
    <source>
        <strain evidence="2">HyVt-102</strain>
    </source>
</reference>
<feature type="non-terminal residue" evidence="2">
    <location>
        <position position="329"/>
    </location>
</feature>
<sequence>MHTLFQGRRERSMRRMFYLLFLMLTASGDNKFFPVESVKPGLKGYGLTSFYGTRIDTFRVEVIDVLHGVNPGHTIVLAKLDGEIIKHTGVLAGMSGSPVYIDGKLLGAVAYSWTFSKDPICGITPAEEMQDMISTFGSVKGIAPLRSLLAVSGIGINPYVDSIATMFNLEVVPAGRDTGKGSLLPGAPVGIVFVDGDAVIAVMGTLTYIEDKRIFSFGHPALLSGGVELPFATGKVTGLLPSIYSSFKFISPLKVIGTTVWDGGTGVIAEIGRKPQWIEFTIDGGFKKFHYRLADYPTIIPYLTGSLSFSAIAEILGSDFEGTVKANLN</sequence>
<organism evidence="2">
    <name type="scientific">candidate division WOR-3 bacterium</name>
    <dbReference type="NCBI Taxonomy" id="2052148"/>
    <lineage>
        <taxon>Bacteria</taxon>
        <taxon>Bacteria division WOR-3</taxon>
    </lineage>
</organism>
<dbReference type="InterPro" id="IPR008763">
    <property type="entry name" value="Peptidase_S55"/>
</dbReference>
<evidence type="ECO:0000259" key="1">
    <source>
        <dbReference type="PROSITE" id="PS51494"/>
    </source>
</evidence>
<evidence type="ECO:0000313" key="2">
    <source>
        <dbReference type="EMBL" id="HDI82415.1"/>
    </source>
</evidence>
<dbReference type="EMBL" id="DQWE01000056">
    <property type="protein sequence ID" value="HDI82415.1"/>
    <property type="molecule type" value="Genomic_DNA"/>
</dbReference>